<dbReference type="RefSeq" id="XP_021860865.1">
    <property type="nucleotide sequence ID" value="XM_022005173.2"/>
</dbReference>
<feature type="compositionally biased region" description="Basic residues" evidence="1">
    <location>
        <begin position="429"/>
        <end position="441"/>
    </location>
</feature>
<evidence type="ECO:0000313" key="3">
    <source>
        <dbReference type="Proteomes" id="UP000813463"/>
    </source>
</evidence>
<dbReference type="GeneID" id="110799899"/>
<dbReference type="AlphaFoldDB" id="A0A9R0K820"/>
<feature type="compositionally biased region" description="Basic and acidic residues" evidence="1">
    <location>
        <begin position="281"/>
        <end position="298"/>
    </location>
</feature>
<feature type="region of interest" description="Disordered" evidence="1">
    <location>
        <begin position="511"/>
        <end position="573"/>
    </location>
</feature>
<feature type="region of interest" description="Disordered" evidence="1">
    <location>
        <begin position="276"/>
        <end position="492"/>
    </location>
</feature>
<feature type="compositionally biased region" description="Polar residues" evidence="1">
    <location>
        <begin position="461"/>
        <end position="470"/>
    </location>
</feature>
<feature type="compositionally biased region" description="Polar residues" evidence="1">
    <location>
        <begin position="365"/>
        <end position="379"/>
    </location>
</feature>
<name>A0A9R0K820_SPIOL</name>
<feature type="compositionally biased region" description="Basic and acidic residues" evidence="1">
    <location>
        <begin position="524"/>
        <end position="573"/>
    </location>
</feature>
<feature type="compositionally biased region" description="Basic and acidic residues" evidence="1">
    <location>
        <begin position="412"/>
        <end position="426"/>
    </location>
</feature>
<feature type="compositionally biased region" description="Polar residues" evidence="1">
    <location>
        <begin position="21"/>
        <end position="43"/>
    </location>
</feature>
<feature type="region of interest" description="Disordered" evidence="1">
    <location>
        <begin position="232"/>
        <end position="252"/>
    </location>
</feature>
<reference evidence="3" key="1">
    <citation type="journal article" date="2021" name="Nat. Commun.">
        <title>Genomic analyses provide insights into spinach domestication and the genetic basis of agronomic traits.</title>
        <authorList>
            <person name="Cai X."/>
            <person name="Sun X."/>
            <person name="Xu C."/>
            <person name="Sun H."/>
            <person name="Wang X."/>
            <person name="Ge C."/>
            <person name="Zhang Z."/>
            <person name="Wang Q."/>
            <person name="Fei Z."/>
            <person name="Jiao C."/>
            <person name="Wang Q."/>
        </authorList>
    </citation>
    <scope>NUCLEOTIDE SEQUENCE [LARGE SCALE GENOMIC DNA]</scope>
    <source>
        <strain evidence="3">cv. Varoflay</strain>
    </source>
</reference>
<gene>
    <name evidence="4" type="primary">LOC110799899</name>
</gene>
<dbReference type="Proteomes" id="UP000813463">
    <property type="component" value="Chromosome 5"/>
</dbReference>
<proteinExistence type="predicted"/>
<dbReference type="GO" id="GO:0005516">
    <property type="term" value="F:calmodulin binding"/>
    <property type="evidence" value="ECO:0007669"/>
    <property type="project" value="InterPro"/>
</dbReference>
<dbReference type="InterPro" id="IPR012417">
    <property type="entry name" value="CaM-bd_dom_pln"/>
</dbReference>
<feature type="compositionally biased region" description="Low complexity" evidence="1">
    <location>
        <begin position="388"/>
        <end position="399"/>
    </location>
</feature>
<organism evidence="3 4">
    <name type="scientific">Spinacia oleracea</name>
    <name type="common">Spinach</name>
    <dbReference type="NCBI Taxonomy" id="3562"/>
    <lineage>
        <taxon>Eukaryota</taxon>
        <taxon>Viridiplantae</taxon>
        <taxon>Streptophyta</taxon>
        <taxon>Embryophyta</taxon>
        <taxon>Tracheophyta</taxon>
        <taxon>Spermatophyta</taxon>
        <taxon>Magnoliopsida</taxon>
        <taxon>eudicotyledons</taxon>
        <taxon>Gunneridae</taxon>
        <taxon>Pentapetalae</taxon>
        <taxon>Caryophyllales</taxon>
        <taxon>Chenopodiaceae</taxon>
        <taxon>Chenopodioideae</taxon>
        <taxon>Anserineae</taxon>
        <taxon>Spinacia</taxon>
    </lineage>
</organism>
<evidence type="ECO:0000313" key="4">
    <source>
        <dbReference type="RefSeq" id="XP_021860865.1"/>
    </source>
</evidence>
<dbReference type="PANTHER" id="PTHR33349">
    <property type="entry name" value="EMB|CAB62594.1"/>
    <property type="match status" value="1"/>
</dbReference>
<accession>A0A9R0K820</accession>
<sequence length="619" mass="69123">MAEENDDKAVAFEDMELESGDTMTNDKPSATEATDNSIYQSKVESGIVDVEEADKLTDGTSDASTKEEDEDSRGNITERVLVEKFPTEDTDLSVGHLRKKSDIVLVGPNHKFVVRSRYRSASMGSCHDLCKNGHKHEPEKKIKRLITRTNREAQPLMKTTSEDLGKRVPEKVAKKKENNRRISLSGPLPENSPLMRMDNSFRKKDINQLKMKHTVPSPGNSSSSKIETRAFRRTLTESSNSQNSSTQKVKDIKKLKEVGSFSKGEKEVKLKELVCSSPETSVKDADHSKGEKRIKVKDLMSNSPKTPLKKSPSFKARLYKNSRSSSRSKKQINPEEPEIDGHDDDIPKKILGMIEPSTRMKPAEKTSNIILPGKTQGSKGNRKGNGFSLLSSSSRLSSRNQGEDQQGSEAATKNKEFGVKTEDGGSKTRTARAKSAVSRRMKNLEFKHTKQSDTIREDGWSKTNNASRAKSTVDPKLKAIRKDKSRLEEKDASAWKVKFKRGTVVALQTTNNAPKKLRFKRAKYLGEDENGKSDADRKSKNENDVGNETHDAELGPEKVRLRHQEASEKKDDVDLNNVIEETASKLVKTRKSKVKALVGAFETVMSLRDRKHLVEPSAS</sequence>
<dbReference type="Pfam" id="PF07839">
    <property type="entry name" value="CaM_binding"/>
    <property type="match status" value="1"/>
</dbReference>
<evidence type="ECO:0000259" key="2">
    <source>
        <dbReference type="SMART" id="SM01054"/>
    </source>
</evidence>
<protein>
    <recommendedName>
        <fullName evidence="2">Calmodulin-binding domain-containing protein</fullName>
    </recommendedName>
</protein>
<dbReference type="OrthoDB" id="766386at2759"/>
<feature type="domain" description="Calmodulin-binding" evidence="2">
    <location>
        <begin position="493"/>
        <end position="606"/>
    </location>
</feature>
<keyword evidence="3" id="KW-1185">Reference proteome</keyword>
<feature type="compositionally biased region" description="Basic and acidic residues" evidence="1">
    <location>
        <begin position="442"/>
        <end position="460"/>
    </location>
</feature>
<dbReference type="KEGG" id="soe:110799899"/>
<evidence type="ECO:0000256" key="1">
    <source>
        <dbReference type="SAM" id="MobiDB-lite"/>
    </source>
</evidence>
<dbReference type="PANTHER" id="PTHR33349:SF41">
    <property type="entry name" value="EMB|CAB62594.1"/>
    <property type="match status" value="1"/>
</dbReference>
<feature type="compositionally biased region" description="Basic and acidic residues" evidence="1">
    <location>
        <begin position="471"/>
        <end position="492"/>
    </location>
</feature>
<feature type="compositionally biased region" description="Low complexity" evidence="1">
    <location>
        <begin position="236"/>
        <end position="247"/>
    </location>
</feature>
<feature type="region of interest" description="Disordered" evidence="1">
    <location>
        <begin position="1"/>
        <end position="82"/>
    </location>
</feature>
<feature type="region of interest" description="Disordered" evidence="1">
    <location>
        <begin position="173"/>
        <end position="196"/>
    </location>
</feature>
<reference evidence="4" key="2">
    <citation type="submission" date="2025-08" db="UniProtKB">
        <authorList>
            <consortium name="RefSeq"/>
        </authorList>
    </citation>
    <scope>IDENTIFICATION</scope>
    <source>
        <tissue evidence="4">Leaf</tissue>
    </source>
</reference>
<dbReference type="SMART" id="SM01054">
    <property type="entry name" value="CaM_binding"/>
    <property type="match status" value="1"/>
</dbReference>